<evidence type="ECO:0000313" key="2">
    <source>
        <dbReference type="Proteomes" id="UP000183002"/>
    </source>
</evidence>
<dbReference type="OrthoDB" id="9779263at2"/>
<dbReference type="SUPFAM" id="SSF53218">
    <property type="entry name" value="Molybdenum cofactor biosynthesis proteins"/>
    <property type="match status" value="1"/>
</dbReference>
<dbReference type="Proteomes" id="UP000183002">
    <property type="component" value="Unassembled WGS sequence"/>
</dbReference>
<gene>
    <name evidence="1" type="ORF">SAMN05216227_103117</name>
</gene>
<dbReference type="GO" id="GO:0016779">
    <property type="term" value="F:nucleotidyltransferase activity"/>
    <property type="evidence" value="ECO:0007669"/>
    <property type="project" value="UniProtKB-KW"/>
</dbReference>
<dbReference type="CDD" id="cd03522">
    <property type="entry name" value="MoeA_like"/>
    <property type="match status" value="1"/>
</dbReference>
<dbReference type="RefSeq" id="WP_050519989.1">
    <property type="nucleotide sequence ID" value="NZ_FOCO01000031.1"/>
</dbReference>
<sequence length="333" mass="33642">MEFGEVPTAQAMGAILAHSIALPQGRLRKGMTLGADDIAALFAAGIMAVTVARLGADDVHEDAAAQTVARALVPDPAAAGLELRIMGTGRVNFVATRAGIAALTVSQIHALNVVHPMITLATVPPWQRVAVGDMVATVKIISYGVPGDAVAQACGVGAALAVRGVVRPRVALVQTMLGAEDGVKGQRVTQARVARLGGTLAPLHLVPHQIDALAQALAALSVDVILILTASATSDAADTAPAALAAAGGRLIHFGMPVDPGNLLFLGDLAGVPVIGLPGCAKSPALNGADFVLERMMCGLDVTPADIAVMGVGGLLTEIPTRPKPRESAQSLA</sequence>
<proteinExistence type="predicted"/>
<accession>A0A1H8KDB5</accession>
<reference evidence="1 2" key="1">
    <citation type="submission" date="2016-10" db="EMBL/GenBank/DDBJ databases">
        <authorList>
            <person name="de Groot N.N."/>
        </authorList>
    </citation>
    <scope>NUCLEOTIDE SEQUENCE [LARGE SCALE GENOMIC DNA]</scope>
    <source>
        <strain evidence="1 2">CGMCC 1.10836</strain>
    </source>
</reference>
<evidence type="ECO:0000313" key="1">
    <source>
        <dbReference type="EMBL" id="SEN91002.1"/>
    </source>
</evidence>
<dbReference type="AlphaFoldDB" id="A0A1H8KDB5"/>
<protein>
    <submittedName>
        <fullName evidence="1">Molybdenum cofactor cytidylyltransferase</fullName>
    </submittedName>
</protein>
<dbReference type="STRING" id="1077947.SAMN05216227_103117"/>
<dbReference type="InterPro" id="IPR036425">
    <property type="entry name" value="MoaB/Mog-like_dom_sf"/>
</dbReference>
<organism evidence="1 2">
    <name type="scientific">Pseudorhodobacter antarcticus</name>
    <dbReference type="NCBI Taxonomy" id="1077947"/>
    <lineage>
        <taxon>Bacteria</taxon>
        <taxon>Pseudomonadati</taxon>
        <taxon>Pseudomonadota</taxon>
        <taxon>Alphaproteobacteria</taxon>
        <taxon>Rhodobacterales</taxon>
        <taxon>Paracoccaceae</taxon>
        <taxon>Pseudorhodobacter</taxon>
    </lineage>
</organism>
<dbReference type="UniPathway" id="UPA00344"/>
<dbReference type="Gene3D" id="3.40.980.10">
    <property type="entry name" value="MoaB/Mog-like domain"/>
    <property type="match status" value="1"/>
</dbReference>
<dbReference type="EMBL" id="FOCO01000031">
    <property type="protein sequence ID" value="SEN91002.1"/>
    <property type="molecule type" value="Genomic_DNA"/>
</dbReference>
<name>A0A1H8KDB5_9RHOB</name>
<keyword evidence="1" id="KW-0808">Transferase</keyword>
<keyword evidence="1" id="KW-0548">Nucleotidyltransferase</keyword>
<keyword evidence="2" id="KW-1185">Reference proteome</keyword>